<comment type="caution">
    <text evidence="3">The sequence shown here is derived from an EMBL/GenBank/DDBJ whole genome shotgun (WGS) entry which is preliminary data.</text>
</comment>
<reference evidence="3 4" key="1">
    <citation type="submission" date="2019-05" db="EMBL/GenBank/DDBJ databases">
        <title>The compact genome of Giardia muris reveals important steps in the evolution of intestinal protozoan parasites.</title>
        <authorList>
            <person name="Xu F."/>
            <person name="Jimenez-Gonzalez A."/>
            <person name="Einarsson E."/>
            <person name="Astvaldsson A."/>
            <person name="Peirasmaki D."/>
            <person name="Eckmann L."/>
            <person name="Andersson J.O."/>
            <person name="Svard S.G."/>
            <person name="Jerlstrom-Hultqvist J."/>
        </authorList>
    </citation>
    <scope>NUCLEOTIDE SEQUENCE [LARGE SCALE GENOMIC DNA]</scope>
    <source>
        <strain evidence="3 4">Roberts-Thomson</strain>
    </source>
</reference>
<name>A0A4Z1STA3_GIAMU</name>
<feature type="coiled-coil region" evidence="1">
    <location>
        <begin position="307"/>
        <end position="364"/>
    </location>
</feature>
<dbReference type="VEuPathDB" id="GiardiaDB:GMRT_15805"/>
<keyword evidence="1" id="KW-0175">Coiled coil</keyword>
<dbReference type="AlphaFoldDB" id="A0A4Z1STA3"/>
<dbReference type="InterPro" id="IPR002110">
    <property type="entry name" value="Ankyrin_rpt"/>
</dbReference>
<dbReference type="Gene3D" id="1.25.40.20">
    <property type="entry name" value="Ankyrin repeat-containing domain"/>
    <property type="match status" value="2"/>
</dbReference>
<keyword evidence="4" id="KW-1185">Reference proteome</keyword>
<protein>
    <submittedName>
        <fullName evidence="3">Ankyrin repeat protein 1</fullName>
    </submittedName>
</protein>
<proteinExistence type="predicted"/>
<organism evidence="3 4">
    <name type="scientific">Giardia muris</name>
    <dbReference type="NCBI Taxonomy" id="5742"/>
    <lineage>
        <taxon>Eukaryota</taxon>
        <taxon>Metamonada</taxon>
        <taxon>Diplomonadida</taxon>
        <taxon>Hexamitidae</taxon>
        <taxon>Giardiinae</taxon>
        <taxon>Giardia</taxon>
    </lineage>
</organism>
<dbReference type="EMBL" id="VDLU01000002">
    <property type="protein sequence ID" value="TNJ29162.1"/>
    <property type="molecule type" value="Genomic_DNA"/>
</dbReference>
<evidence type="ECO:0000256" key="2">
    <source>
        <dbReference type="SAM" id="MobiDB-lite"/>
    </source>
</evidence>
<evidence type="ECO:0000313" key="4">
    <source>
        <dbReference type="Proteomes" id="UP000315496"/>
    </source>
</evidence>
<evidence type="ECO:0000313" key="3">
    <source>
        <dbReference type="EMBL" id="TNJ29162.1"/>
    </source>
</evidence>
<dbReference type="InterPro" id="IPR036770">
    <property type="entry name" value="Ankyrin_rpt-contain_sf"/>
</dbReference>
<dbReference type="SUPFAM" id="SSF48403">
    <property type="entry name" value="Ankyrin repeat"/>
    <property type="match status" value="1"/>
</dbReference>
<feature type="region of interest" description="Disordered" evidence="2">
    <location>
        <begin position="829"/>
        <end position="850"/>
    </location>
</feature>
<evidence type="ECO:0000256" key="1">
    <source>
        <dbReference type="SAM" id="Coils"/>
    </source>
</evidence>
<dbReference type="Proteomes" id="UP000315496">
    <property type="component" value="Chromosome 2"/>
</dbReference>
<dbReference type="PANTHER" id="PTHR24184">
    <property type="entry name" value="SI:CH211-189E2.2"/>
    <property type="match status" value="1"/>
</dbReference>
<dbReference type="Pfam" id="PF12796">
    <property type="entry name" value="Ank_2"/>
    <property type="match status" value="1"/>
</dbReference>
<dbReference type="OrthoDB" id="194358at2759"/>
<dbReference type="SMART" id="SM00248">
    <property type="entry name" value="ANK"/>
    <property type="match status" value="4"/>
</dbReference>
<feature type="coiled-coil region" evidence="1">
    <location>
        <begin position="861"/>
        <end position="888"/>
    </location>
</feature>
<dbReference type="PANTHER" id="PTHR24184:SF11">
    <property type="entry name" value="ANKYRIN REPEAT AND SOCS BOX CONTAINING 3"/>
    <property type="match status" value="1"/>
</dbReference>
<feature type="coiled-coil region" evidence="1">
    <location>
        <begin position="603"/>
        <end position="683"/>
    </location>
</feature>
<accession>A0A4Z1STA3</accession>
<gene>
    <name evidence="3" type="ORF">GMRT_15805</name>
</gene>
<sequence length="891" mass="100229">MNSAWFEAVRKQDHAYISRNIHTNHGVRDEQGKTALMLSAEQGYIELVRILMGYEQKLTTNTGETALILAARAGQDAACKLLVGLEKGLKLVDGRDSLMVAAQSGHPAVVRTLIKYFRLAEDKNNMTAADYACESGQLECLRIIVEHFQLSRDDLSFLQSTADGRGYHEISRFLSGRKSCKAPTNAQTNLSTLSEDERQLFNELSGFSDAFSSQDDEGIKLAPPRRVRALKRVSVRLAHALEKGSDAPTEVDALKKQCTDLEMSLASEQAKVRARDLELMNMKLKLDAATAITPSKPEPDPSTEQECKTLRATVHNLTKQLQELKKAASPQRDDFSFKIASAELQLLRKEVEEKDKELADFRNKEEANKASKAAEIMSTVDNAYLERLEDELVQTRSDACDLREALQKVTTERDSLKSQLATSKVEMLRIATKSRASLSDDPKNNERIETLQKTVEERDNEINVHKTTIDDLQRALQALREASSAHPPLSHDEYERMKVMCTEQRKELENIHGVLLAKDEEIDELNAKLASVYAMPKDDAKELFEENVRLRESLEMMALSPVISSPEGHKDKVIGEEITRLKEALEQLAMSPIQDGRLTSKDGDQLKEENRQLQERVEQLELTAQTFQAQVAAKEAQYNDLTTSLTVIEQIEEKKRQTRKAETASLREKVAQLEQENAKLRGTNTVEEGSIPEVVHRDLVRLKMLVEEMALDTLSTDTPDAERYKAQIRDRDRRIRHLADALKNQAESFRMLRLAMQETGKENRCVLQALETNGETLRKVISMGVRSGFMTPVSQAGSPIVRSRANTPPKGVTTEQVIPALNRLLDETEKKEKQESQPQPQELHLSPQTQAALEQSASLAVVVLQNEIKSLREALEARDDELAILRKKINT</sequence>